<dbReference type="FunFam" id="1.10.238.10:FF:000079">
    <property type="entry name" value="Calcium and integrin-binding family member 2"/>
    <property type="match status" value="1"/>
</dbReference>
<dbReference type="InterPro" id="IPR051433">
    <property type="entry name" value="CIBP"/>
</dbReference>
<evidence type="ECO:0000256" key="3">
    <source>
        <dbReference type="ARBA" id="ARBA00022837"/>
    </source>
</evidence>
<gene>
    <name evidence="6" type="ORF">JRQ81_006745</name>
</gene>
<proteinExistence type="predicted"/>
<keyword evidence="4" id="KW-0460">Magnesium</keyword>
<dbReference type="SMART" id="SM00054">
    <property type="entry name" value="EFh"/>
    <property type="match status" value="1"/>
</dbReference>
<comment type="caution">
    <text evidence="6">The sequence shown here is derived from an EMBL/GenBank/DDBJ whole genome shotgun (WGS) entry which is preliminary data.</text>
</comment>
<dbReference type="PANTHER" id="PTHR45791:SF1">
    <property type="entry name" value="CALCIUM AND INTEGRIN BINDING FAMILY MEMBER 1"/>
    <property type="match status" value="1"/>
</dbReference>
<keyword evidence="7" id="KW-1185">Reference proteome</keyword>
<protein>
    <recommendedName>
        <fullName evidence="5">EF-hand domain-containing protein</fullName>
    </recommendedName>
</protein>
<dbReference type="AlphaFoldDB" id="A0A9Q0XFK5"/>
<evidence type="ECO:0000313" key="7">
    <source>
        <dbReference type="Proteomes" id="UP001142489"/>
    </source>
</evidence>
<evidence type="ECO:0000256" key="4">
    <source>
        <dbReference type="ARBA" id="ARBA00022842"/>
    </source>
</evidence>
<dbReference type="Gene3D" id="1.10.238.10">
    <property type="entry name" value="EF-hand"/>
    <property type="match status" value="2"/>
</dbReference>
<dbReference type="InterPro" id="IPR018247">
    <property type="entry name" value="EF_Hand_1_Ca_BS"/>
</dbReference>
<name>A0A9Q0XFK5_9SAUR</name>
<dbReference type="InterPro" id="IPR002048">
    <property type="entry name" value="EF_hand_dom"/>
</dbReference>
<accession>A0A9Q0XFK5</accession>
<evidence type="ECO:0000256" key="1">
    <source>
        <dbReference type="ARBA" id="ARBA00022723"/>
    </source>
</evidence>
<dbReference type="EMBL" id="JAPFRF010000014">
    <property type="protein sequence ID" value="KAJ7311142.1"/>
    <property type="molecule type" value="Genomic_DNA"/>
</dbReference>
<dbReference type="CDD" id="cd00051">
    <property type="entry name" value="EFh"/>
    <property type="match status" value="1"/>
</dbReference>
<keyword evidence="2" id="KW-0677">Repeat</keyword>
<dbReference type="SUPFAM" id="SSF47473">
    <property type="entry name" value="EF-hand"/>
    <property type="match status" value="1"/>
</dbReference>
<evidence type="ECO:0000259" key="5">
    <source>
        <dbReference type="PROSITE" id="PS50222"/>
    </source>
</evidence>
<keyword evidence="1" id="KW-0479">Metal-binding</keyword>
<dbReference type="GO" id="GO:0005509">
    <property type="term" value="F:calcium ion binding"/>
    <property type="evidence" value="ECO:0007669"/>
    <property type="project" value="InterPro"/>
</dbReference>
<dbReference type="OrthoDB" id="114727at2759"/>
<dbReference type="InterPro" id="IPR011992">
    <property type="entry name" value="EF-hand-dom_pair"/>
</dbReference>
<dbReference type="PROSITE" id="PS00018">
    <property type="entry name" value="EF_HAND_1"/>
    <property type="match status" value="2"/>
</dbReference>
<dbReference type="Proteomes" id="UP001142489">
    <property type="component" value="Unassembled WGS sequence"/>
</dbReference>
<dbReference type="PROSITE" id="PS50222">
    <property type="entry name" value="EF_HAND_2"/>
    <property type="match status" value="1"/>
</dbReference>
<feature type="domain" description="EF-hand" evidence="5">
    <location>
        <begin position="255"/>
        <end position="290"/>
    </location>
</feature>
<dbReference type="GO" id="GO:0000287">
    <property type="term" value="F:magnesium ion binding"/>
    <property type="evidence" value="ECO:0007669"/>
    <property type="project" value="TreeGrafter"/>
</dbReference>
<sequence>MLFCKAVQRRFPRPTDPSPVLHAAVRTKVGNAGKHLLPGWHVVVAAFRPAMCWQCLQRKPGRHVFLPLAAMPSLGRPGGAGPTLLPLSPTDELQRPTSTPAQLVLCFGPTPRQELTFLTKQEILLAHRRFSDLLPKEVREQAFLTRVPKSKLLMLPELRANPFRHRICHVFSTAEDGEGSMSFEDFLDMLSVFSDSATLEIKSHYAFRIFDRNPYGAAPVSGDFDDDGTLDKKDLEQLVNCLTGEAEDSRLTSMEMEQLIQNILEEADIDKDGTINLSEFQHIISRSPDFTSSFKIVL</sequence>
<dbReference type="Pfam" id="PF13499">
    <property type="entry name" value="EF-hand_7"/>
    <property type="match status" value="1"/>
</dbReference>
<keyword evidence="3" id="KW-0106">Calcium</keyword>
<organism evidence="6 7">
    <name type="scientific">Phrynocephalus forsythii</name>
    <dbReference type="NCBI Taxonomy" id="171643"/>
    <lineage>
        <taxon>Eukaryota</taxon>
        <taxon>Metazoa</taxon>
        <taxon>Chordata</taxon>
        <taxon>Craniata</taxon>
        <taxon>Vertebrata</taxon>
        <taxon>Euteleostomi</taxon>
        <taxon>Lepidosauria</taxon>
        <taxon>Squamata</taxon>
        <taxon>Bifurcata</taxon>
        <taxon>Unidentata</taxon>
        <taxon>Episquamata</taxon>
        <taxon>Toxicofera</taxon>
        <taxon>Iguania</taxon>
        <taxon>Acrodonta</taxon>
        <taxon>Agamidae</taxon>
        <taxon>Agaminae</taxon>
        <taxon>Phrynocephalus</taxon>
    </lineage>
</organism>
<evidence type="ECO:0000256" key="2">
    <source>
        <dbReference type="ARBA" id="ARBA00022737"/>
    </source>
</evidence>
<evidence type="ECO:0000313" key="6">
    <source>
        <dbReference type="EMBL" id="KAJ7311142.1"/>
    </source>
</evidence>
<reference evidence="6" key="1">
    <citation type="journal article" date="2023" name="DNA Res.">
        <title>Chromosome-level genome assembly of Phrynocephalus forsythii using third-generation DNA sequencing and Hi-C analysis.</title>
        <authorList>
            <person name="Qi Y."/>
            <person name="Zhao W."/>
            <person name="Zhao Y."/>
            <person name="Niu C."/>
            <person name="Cao S."/>
            <person name="Zhang Y."/>
        </authorList>
    </citation>
    <scope>NUCLEOTIDE SEQUENCE</scope>
    <source>
        <tissue evidence="6">Muscle</tissue>
    </source>
</reference>
<dbReference type="PANTHER" id="PTHR45791">
    <property type="entry name" value="CALCIUM AND INTEGRIN BINDING FAMILY MEMBER 2"/>
    <property type="match status" value="1"/>
</dbReference>